<evidence type="ECO:0000313" key="1">
    <source>
        <dbReference type="EMBL" id="BBY41708.1"/>
    </source>
</evidence>
<keyword evidence="2" id="KW-1185">Reference proteome</keyword>
<protein>
    <recommendedName>
        <fullName evidence="3">3-hydroxyisobutyrate dehydrogenase-like NAD-binding domain-containing protein</fullName>
    </recommendedName>
</protein>
<dbReference type="EMBL" id="AP022591">
    <property type="protein sequence ID" value="BBY41708.1"/>
    <property type="molecule type" value="Genomic_DNA"/>
</dbReference>
<reference evidence="1 2" key="1">
    <citation type="journal article" date="2019" name="Emerg. Microbes Infect.">
        <title>Comprehensive subspecies identification of 175 nontuberculous mycobacteria species based on 7547 genomic profiles.</title>
        <authorList>
            <person name="Matsumoto Y."/>
            <person name="Kinjo T."/>
            <person name="Motooka D."/>
            <person name="Nabeya D."/>
            <person name="Jung N."/>
            <person name="Uechi K."/>
            <person name="Horii T."/>
            <person name="Iida T."/>
            <person name="Fujita J."/>
            <person name="Nakamura S."/>
        </authorList>
    </citation>
    <scope>NUCLEOTIDE SEQUENCE [LARGE SCALE GENOMIC DNA]</scope>
    <source>
        <strain evidence="1 2">JCM 18439</strain>
    </source>
</reference>
<dbReference type="AlphaFoldDB" id="A0A7I7RAZ1"/>
<organism evidence="1 2">
    <name type="scientific">Mycolicibacterium celeriflavum</name>
    <name type="common">Mycobacterium celeriflavum</name>
    <dbReference type="NCBI Taxonomy" id="1249101"/>
    <lineage>
        <taxon>Bacteria</taxon>
        <taxon>Bacillati</taxon>
        <taxon>Actinomycetota</taxon>
        <taxon>Actinomycetes</taxon>
        <taxon>Mycobacteriales</taxon>
        <taxon>Mycobacteriaceae</taxon>
        <taxon>Mycolicibacterium</taxon>
    </lineage>
</organism>
<dbReference type="InterPro" id="IPR008927">
    <property type="entry name" value="6-PGluconate_DH-like_C_sf"/>
</dbReference>
<name>A0A7I7RAZ1_MYCCF</name>
<dbReference type="KEGG" id="mcee:MCEL_00030"/>
<dbReference type="SUPFAM" id="SSF48179">
    <property type="entry name" value="6-phosphogluconate dehydrogenase C-terminal domain-like"/>
    <property type="match status" value="1"/>
</dbReference>
<accession>A0A7I7RAZ1</accession>
<evidence type="ECO:0008006" key="3">
    <source>
        <dbReference type="Google" id="ProtNLM"/>
    </source>
</evidence>
<dbReference type="InterPro" id="IPR013328">
    <property type="entry name" value="6PGD_dom2"/>
</dbReference>
<proteinExistence type="predicted"/>
<dbReference type="Gene3D" id="1.10.1040.10">
    <property type="entry name" value="N-(1-d-carboxylethyl)-l-norvaline Dehydrogenase, domain 2"/>
    <property type="match status" value="1"/>
</dbReference>
<dbReference type="Proteomes" id="UP000466431">
    <property type="component" value="Chromosome"/>
</dbReference>
<evidence type="ECO:0000313" key="2">
    <source>
        <dbReference type="Proteomes" id="UP000466431"/>
    </source>
</evidence>
<sequence>MFAAQIGLLTEAVSLGASLGVDEAKLLASVSHGSGASRVGEFISARGSVAGFVADVGEFIGKDVDVVRKTAAELGSELGLLDDVINAGIRL</sequence>
<gene>
    <name evidence="1" type="ORF">MCEL_00030</name>
</gene>